<dbReference type="PANTHER" id="PTHR22777:SF27">
    <property type="entry name" value="MAGNESIUM AND COBALT EFFLUX PROTEIN CORC"/>
    <property type="match status" value="1"/>
</dbReference>
<protein>
    <submittedName>
        <fullName evidence="7">HlyC/CorC family transporter</fullName>
    </submittedName>
    <submittedName>
        <fullName evidence="8">Transporter associated domain protein</fullName>
    </submittedName>
</protein>
<keyword evidence="2" id="KW-0677">Repeat</keyword>
<dbReference type="STRING" id="419475.A8A54_18045"/>
<dbReference type="Pfam" id="PF00571">
    <property type="entry name" value="CBS"/>
    <property type="match status" value="2"/>
</dbReference>
<feature type="compositionally biased region" description="Polar residues" evidence="5">
    <location>
        <begin position="20"/>
        <end position="29"/>
    </location>
</feature>
<comment type="caution">
    <text evidence="8">The sequence shown here is derived from an EMBL/GenBank/DDBJ whole genome shotgun (WGS) entry which is preliminary data.</text>
</comment>
<evidence type="ECO:0000259" key="6">
    <source>
        <dbReference type="PROSITE" id="PS51371"/>
    </source>
</evidence>
<evidence type="ECO:0000256" key="2">
    <source>
        <dbReference type="ARBA" id="ARBA00022737"/>
    </source>
</evidence>
<keyword evidence="9" id="KW-1185">Reference proteome</keyword>
<dbReference type="InterPro" id="IPR005170">
    <property type="entry name" value="Transptr-assoc_dom"/>
</dbReference>
<evidence type="ECO:0000256" key="3">
    <source>
        <dbReference type="ARBA" id="ARBA00023122"/>
    </source>
</evidence>
<feature type="compositionally biased region" description="Polar residues" evidence="5">
    <location>
        <begin position="60"/>
        <end position="70"/>
    </location>
</feature>
<dbReference type="RefSeq" id="WP_007872811.1">
    <property type="nucleotide sequence ID" value="NZ_CAXURC020000001.1"/>
</dbReference>
<comment type="similarity">
    <text evidence="1">Belongs to the UPF0053 family. Hemolysin C subfamily.</text>
</comment>
<organism evidence="8 9">
    <name type="scientific">Brucella pseudogrignonensis</name>
    <dbReference type="NCBI Taxonomy" id="419475"/>
    <lineage>
        <taxon>Bacteria</taxon>
        <taxon>Pseudomonadati</taxon>
        <taxon>Pseudomonadota</taxon>
        <taxon>Alphaproteobacteria</taxon>
        <taxon>Hyphomicrobiales</taxon>
        <taxon>Brucellaceae</taxon>
        <taxon>Brucella/Ochrobactrum group</taxon>
        <taxon>Brucella</taxon>
    </lineage>
</organism>
<dbReference type="Pfam" id="PF03471">
    <property type="entry name" value="CorC_HlyC"/>
    <property type="match status" value="1"/>
</dbReference>
<evidence type="ECO:0000256" key="5">
    <source>
        <dbReference type="SAM" id="MobiDB-lite"/>
    </source>
</evidence>
<dbReference type="Gene3D" id="3.10.580.10">
    <property type="entry name" value="CBS-domain"/>
    <property type="match status" value="1"/>
</dbReference>
<dbReference type="AlphaFoldDB" id="A0A256GJ92"/>
<feature type="region of interest" description="Disordered" evidence="5">
    <location>
        <begin position="1"/>
        <end position="35"/>
    </location>
</feature>
<evidence type="ECO:0000313" key="8">
    <source>
        <dbReference type="EMBL" id="OYR27234.1"/>
    </source>
</evidence>
<dbReference type="CDD" id="cd04590">
    <property type="entry name" value="CBS_pair_CorC_HlyC_assoc"/>
    <property type="match status" value="1"/>
</dbReference>
<feature type="region of interest" description="Disordered" evidence="5">
    <location>
        <begin position="54"/>
        <end position="73"/>
    </location>
</feature>
<feature type="domain" description="CBS" evidence="6">
    <location>
        <begin position="94"/>
        <end position="155"/>
    </location>
</feature>
<feature type="compositionally biased region" description="Polar residues" evidence="5">
    <location>
        <begin position="1"/>
        <end position="12"/>
    </location>
</feature>
<dbReference type="Proteomes" id="UP000216188">
    <property type="component" value="Unassembled WGS sequence"/>
</dbReference>
<dbReference type="Gene3D" id="3.30.465.10">
    <property type="match status" value="1"/>
</dbReference>
<evidence type="ECO:0000256" key="1">
    <source>
        <dbReference type="ARBA" id="ARBA00006446"/>
    </source>
</evidence>
<evidence type="ECO:0000313" key="7">
    <source>
        <dbReference type="EMBL" id="NNV21436.1"/>
    </source>
</evidence>
<dbReference type="SUPFAM" id="SSF56176">
    <property type="entry name" value="FAD-binding/transporter-associated domain-like"/>
    <property type="match status" value="1"/>
</dbReference>
<evidence type="ECO:0000313" key="9">
    <source>
        <dbReference type="Proteomes" id="UP000216188"/>
    </source>
</evidence>
<dbReference type="EMBL" id="NNRM01000017">
    <property type="protein sequence ID" value="OYR27234.1"/>
    <property type="molecule type" value="Genomic_DNA"/>
</dbReference>
<feature type="region of interest" description="Disordered" evidence="5">
    <location>
        <begin position="344"/>
        <end position="371"/>
    </location>
</feature>
<dbReference type="InterPro" id="IPR044751">
    <property type="entry name" value="Ion_transp-like_CBS"/>
</dbReference>
<dbReference type="SUPFAM" id="SSF54631">
    <property type="entry name" value="CBS-domain pair"/>
    <property type="match status" value="1"/>
</dbReference>
<dbReference type="PROSITE" id="PS51371">
    <property type="entry name" value="CBS"/>
    <property type="match status" value="2"/>
</dbReference>
<dbReference type="InterPro" id="IPR000644">
    <property type="entry name" value="CBS_dom"/>
</dbReference>
<reference evidence="8 9" key="1">
    <citation type="submission" date="2017-07" db="EMBL/GenBank/DDBJ databases">
        <title>Phylogenetic study on the rhizospheric bacterium Ochrobactrum sp. A44.</title>
        <authorList>
            <person name="Krzyzanowska D.M."/>
            <person name="Ossowicki A."/>
            <person name="Rajewska M."/>
            <person name="Maciag T."/>
            <person name="Kaczynski Z."/>
            <person name="Czerwicka M."/>
            <person name="Jafra S."/>
        </authorList>
    </citation>
    <scope>NUCLEOTIDE SEQUENCE [LARGE SCALE GENOMIC DNA]</scope>
    <source>
        <strain evidence="8 9">CCUG 30717</strain>
    </source>
</reference>
<dbReference type="PANTHER" id="PTHR22777">
    <property type="entry name" value="HEMOLYSIN-RELATED"/>
    <property type="match status" value="1"/>
</dbReference>
<gene>
    <name evidence="8" type="ORF">CEV34_1547</name>
    <name evidence="7" type="ORF">EHE22_13475</name>
</gene>
<name>A0A256GJ92_9HYPH</name>
<dbReference type="GeneID" id="93109862"/>
<dbReference type="FunFam" id="3.10.580.10:FF:000002">
    <property type="entry name" value="Magnesium/cobalt efflux protein CorC"/>
    <property type="match status" value="1"/>
</dbReference>
<dbReference type="InterPro" id="IPR016169">
    <property type="entry name" value="FAD-bd_PCMH_sub2"/>
</dbReference>
<proteinExistence type="inferred from homology"/>
<keyword evidence="3 4" id="KW-0129">CBS domain</keyword>
<dbReference type="EMBL" id="PKQI01000002">
    <property type="protein sequence ID" value="NNV21436.1"/>
    <property type="molecule type" value="Genomic_DNA"/>
</dbReference>
<dbReference type="Proteomes" id="UP000526233">
    <property type="component" value="Unassembled WGS sequence"/>
</dbReference>
<accession>A0A256GJ92</accession>
<reference evidence="7 10" key="2">
    <citation type="submission" date="2018-11" db="EMBL/GenBank/DDBJ databases">
        <title>Genome sequencing and analysis.</title>
        <authorList>
            <person name="Huang Y.-T."/>
        </authorList>
    </citation>
    <scope>NUCLEOTIDE SEQUENCE [LARGE SCALE GENOMIC DNA]</scope>
    <source>
        <strain evidence="7 10">SHIN</strain>
    </source>
</reference>
<dbReference type="GO" id="GO:0005886">
    <property type="term" value="C:plasma membrane"/>
    <property type="evidence" value="ECO:0007669"/>
    <property type="project" value="TreeGrafter"/>
</dbReference>
<sequence>MADQNNSSTAGDSRSDTQDAEGQSTQRSQSSEKRSLLANIFPFMRSRQSSSLREDLADALSSTESEQDSAFSPEEKAMLHNILRLREIRVEDVMIPRADVVAVEISTPLWEVLELFESSGHSRMPVYAETLDDPRGMIHIRDVLNYITKQARQKTTRRTTARKTAETSAAKFDMGRIDLTKTIGELNLMRKVLFVPPSMMASGLMARMQATHIQMALVIDEYGGTDGLASLEDIVEMVVGDIEDEHDDEEIMIAEEADGVFVVDARADLEELTQKIGPSFEVGEHGEDVDTVGGLIFSVLGRIPVRGEVVQAIPGYEFHVLEVDPRRVKRVRIVPLSEADRRRQLRAVTTPKTDEGVSDSTPETTEASKEA</sequence>
<dbReference type="InterPro" id="IPR036318">
    <property type="entry name" value="FAD-bd_PCMH-like_sf"/>
</dbReference>
<evidence type="ECO:0000256" key="4">
    <source>
        <dbReference type="PROSITE-ProRule" id="PRU00703"/>
    </source>
</evidence>
<dbReference type="GO" id="GO:0050660">
    <property type="term" value="F:flavin adenine dinucleotide binding"/>
    <property type="evidence" value="ECO:0007669"/>
    <property type="project" value="InterPro"/>
</dbReference>
<evidence type="ECO:0000313" key="10">
    <source>
        <dbReference type="Proteomes" id="UP000526233"/>
    </source>
</evidence>
<dbReference type="SMART" id="SM01091">
    <property type="entry name" value="CorC_HlyC"/>
    <property type="match status" value="1"/>
</dbReference>
<feature type="domain" description="CBS" evidence="6">
    <location>
        <begin position="188"/>
        <end position="249"/>
    </location>
</feature>
<dbReference type="InterPro" id="IPR046342">
    <property type="entry name" value="CBS_dom_sf"/>
</dbReference>